<dbReference type="Proteomes" id="UP001597131">
    <property type="component" value="Unassembled WGS sequence"/>
</dbReference>
<evidence type="ECO:0000256" key="1">
    <source>
        <dbReference type="SAM" id="SignalP"/>
    </source>
</evidence>
<dbReference type="EMBL" id="JBHTLI010000001">
    <property type="protein sequence ID" value="MFD1095597.1"/>
    <property type="molecule type" value="Genomic_DNA"/>
</dbReference>
<dbReference type="RefSeq" id="WP_380744468.1">
    <property type="nucleotide sequence ID" value="NZ_JBHTLI010000001.1"/>
</dbReference>
<keyword evidence="1" id="KW-0732">Signal</keyword>
<feature type="domain" description="DUF2846" evidence="2">
    <location>
        <begin position="88"/>
        <end position="168"/>
    </location>
</feature>
<reference evidence="4" key="1">
    <citation type="journal article" date="2019" name="Int. J. Syst. Evol. Microbiol.">
        <title>The Global Catalogue of Microorganisms (GCM) 10K type strain sequencing project: providing services to taxonomists for standard genome sequencing and annotation.</title>
        <authorList>
            <consortium name="The Broad Institute Genomics Platform"/>
            <consortium name="The Broad Institute Genome Sequencing Center for Infectious Disease"/>
            <person name="Wu L."/>
            <person name="Ma J."/>
        </authorList>
    </citation>
    <scope>NUCLEOTIDE SEQUENCE [LARGE SCALE GENOMIC DNA]</scope>
    <source>
        <strain evidence="4">CCUG 64793</strain>
    </source>
</reference>
<protein>
    <submittedName>
        <fullName evidence="3">DUF2846 domain-containing protein</fullName>
    </submittedName>
</protein>
<accession>A0ABW3NT93</accession>
<evidence type="ECO:0000259" key="2">
    <source>
        <dbReference type="Pfam" id="PF11008"/>
    </source>
</evidence>
<organism evidence="3 4">
    <name type="scientific">Salegentibacter chungangensis</name>
    <dbReference type="NCBI Taxonomy" id="1335724"/>
    <lineage>
        <taxon>Bacteria</taxon>
        <taxon>Pseudomonadati</taxon>
        <taxon>Bacteroidota</taxon>
        <taxon>Flavobacteriia</taxon>
        <taxon>Flavobacteriales</taxon>
        <taxon>Flavobacteriaceae</taxon>
        <taxon>Salegentibacter</taxon>
    </lineage>
</organism>
<sequence>MIRSLSFLFLILASIPGIAQQPESDYLVTKENDTIFCKVVGLKGKKVEFIENGQRKSKKKNIFKFSDVHISDLSVIKNPLDLEIEQPEKGYAHVYLYRPYVYTGSALACRVEYNGKRFINIKTNTYYLHKVKAGEVHNYNWKGSKNDKLEIHAEDGEIYFIRGSFAASFENWNTTSAMPTVSNGMSIFLDNPNTARYALLTMKKESPKY</sequence>
<comment type="caution">
    <text evidence="3">The sequence shown here is derived from an EMBL/GenBank/DDBJ whole genome shotgun (WGS) entry which is preliminary data.</text>
</comment>
<evidence type="ECO:0000313" key="4">
    <source>
        <dbReference type="Proteomes" id="UP001597131"/>
    </source>
</evidence>
<dbReference type="InterPro" id="IPR022548">
    <property type="entry name" value="DUF2846"/>
</dbReference>
<proteinExistence type="predicted"/>
<feature type="chain" id="PRO_5045811448" evidence="1">
    <location>
        <begin position="20"/>
        <end position="209"/>
    </location>
</feature>
<name>A0ABW3NT93_9FLAO</name>
<evidence type="ECO:0000313" key="3">
    <source>
        <dbReference type="EMBL" id="MFD1095597.1"/>
    </source>
</evidence>
<keyword evidence="4" id="KW-1185">Reference proteome</keyword>
<gene>
    <name evidence="3" type="ORF">ACFQ3Q_07555</name>
</gene>
<feature type="signal peptide" evidence="1">
    <location>
        <begin position="1"/>
        <end position="19"/>
    </location>
</feature>
<dbReference type="Pfam" id="PF11008">
    <property type="entry name" value="DUF2846"/>
    <property type="match status" value="1"/>
</dbReference>